<name>A0ABN1URI8_9ACTN</name>
<dbReference type="PANTHER" id="PTHR48111:SF37">
    <property type="entry name" value="RESPONSE REGULATOR PROTEIN CARR"/>
    <property type="match status" value="1"/>
</dbReference>
<dbReference type="PROSITE" id="PS51755">
    <property type="entry name" value="OMPR_PHOB"/>
    <property type="match status" value="1"/>
</dbReference>
<evidence type="ECO:0000259" key="4">
    <source>
        <dbReference type="PROSITE" id="PS50110"/>
    </source>
</evidence>
<dbReference type="InterPro" id="IPR001789">
    <property type="entry name" value="Sig_transdc_resp-reg_receiver"/>
</dbReference>
<comment type="caution">
    <text evidence="6">The sequence shown here is derived from an EMBL/GenBank/DDBJ whole genome shotgun (WGS) entry which is preliminary data.</text>
</comment>
<organism evidence="6 7">
    <name type="scientific">Nocardioides aquiterrae</name>
    <dbReference type="NCBI Taxonomy" id="203799"/>
    <lineage>
        <taxon>Bacteria</taxon>
        <taxon>Bacillati</taxon>
        <taxon>Actinomycetota</taxon>
        <taxon>Actinomycetes</taxon>
        <taxon>Propionibacteriales</taxon>
        <taxon>Nocardioidaceae</taxon>
        <taxon>Nocardioides</taxon>
    </lineage>
</organism>
<dbReference type="SUPFAM" id="SSF46894">
    <property type="entry name" value="C-terminal effector domain of the bipartite response regulators"/>
    <property type="match status" value="1"/>
</dbReference>
<evidence type="ECO:0000313" key="6">
    <source>
        <dbReference type="EMBL" id="GAA1164662.1"/>
    </source>
</evidence>
<keyword evidence="7" id="KW-1185">Reference proteome</keyword>
<protein>
    <submittedName>
        <fullName evidence="6">Response regulator transcription factor</fullName>
    </submittedName>
</protein>
<evidence type="ECO:0000313" key="7">
    <source>
        <dbReference type="Proteomes" id="UP001499979"/>
    </source>
</evidence>
<dbReference type="InterPro" id="IPR016032">
    <property type="entry name" value="Sig_transdc_resp-reg_C-effctor"/>
</dbReference>
<dbReference type="Gene3D" id="1.10.10.10">
    <property type="entry name" value="Winged helix-like DNA-binding domain superfamily/Winged helix DNA-binding domain"/>
    <property type="match status" value="1"/>
</dbReference>
<dbReference type="SMART" id="SM00862">
    <property type="entry name" value="Trans_reg_C"/>
    <property type="match status" value="1"/>
</dbReference>
<dbReference type="PANTHER" id="PTHR48111">
    <property type="entry name" value="REGULATOR OF RPOS"/>
    <property type="match status" value="1"/>
</dbReference>
<dbReference type="Proteomes" id="UP001499979">
    <property type="component" value="Unassembled WGS sequence"/>
</dbReference>
<proteinExistence type="predicted"/>
<feature type="DNA-binding region" description="OmpR/PhoB-type" evidence="3">
    <location>
        <begin position="121"/>
        <end position="221"/>
    </location>
</feature>
<dbReference type="Pfam" id="PF00486">
    <property type="entry name" value="Trans_reg_C"/>
    <property type="match status" value="1"/>
</dbReference>
<dbReference type="InterPro" id="IPR036388">
    <property type="entry name" value="WH-like_DNA-bd_sf"/>
</dbReference>
<gene>
    <name evidence="6" type="ORF">GCM10009606_47880</name>
</gene>
<dbReference type="SMART" id="SM00448">
    <property type="entry name" value="REC"/>
    <property type="match status" value="1"/>
</dbReference>
<evidence type="ECO:0000259" key="5">
    <source>
        <dbReference type="PROSITE" id="PS51755"/>
    </source>
</evidence>
<dbReference type="InterPro" id="IPR001867">
    <property type="entry name" value="OmpR/PhoB-type_DNA-bd"/>
</dbReference>
<feature type="domain" description="Response regulatory" evidence="4">
    <location>
        <begin position="3"/>
        <end position="118"/>
    </location>
</feature>
<keyword evidence="1 3" id="KW-0238">DNA-binding</keyword>
<evidence type="ECO:0000256" key="1">
    <source>
        <dbReference type="ARBA" id="ARBA00023125"/>
    </source>
</evidence>
<reference evidence="6 7" key="1">
    <citation type="journal article" date="2019" name="Int. J. Syst. Evol. Microbiol.">
        <title>The Global Catalogue of Microorganisms (GCM) 10K type strain sequencing project: providing services to taxonomists for standard genome sequencing and annotation.</title>
        <authorList>
            <consortium name="The Broad Institute Genomics Platform"/>
            <consortium name="The Broad Institute Genome Sequencing Center for Infectious Disease"/>
            <person name="Wu L."/>
            <person name="Ma J."/>
        </authorList>
    </citation>
    <scope>NUCLEOTIDE SEQUENCE [LARGE SCALE GENOMIC DNA]</scope>
    <source>
        <strain evidence="6 7">JCM 11813</strain>
    </source>
</reference>
<feature type="domain" description="OmpR/PhoB-type" evidence="5">
    <location>
        <begin position="121"/>
        <end position="221"/>
    </location>
</feature>
<feature type="modified residue" description="4-aspartylphosphate" evidence="2">
    <location>
        <position position="53"/>
    </location>
</feature>
<dbReference type="Gene3D" id="6.10.250.690">
    <property type="match status" value="1"/>
</dbReference>
<dbReference type="SUPFAM" id="SSF52172">
    <property type="entry name" value="CheY-like"/>
    <property type="match status" value="1"/>
</dbReference>
<sequence>MARIGVCEDDPAIRRVVLAALDHAGHVGVAAHDGREALALFAADDSLAAIILDIGLPDADGRDVCMALRSAGQPAPVLFLTALGAVHDRLAGFSAGADDYLPKPFDVKELVARIEALARRGRVVTADSPGDLVLDPARHALVCGDRQVLLTPTEFRMLAAVTSRPGEVVRRRALVAAAWPDGAAVSENTIDSYVRRLRVKLDEVGSPVRLHTVRGVGLTLR</sequence>
<dbReference type="RefSeq" id="WP_343911024.1">
    <property type="nucleotide sequence ID" value="NZ_BAAAJE010000031.1"/>
</dbReference>
<accession>A0ABN1URI8</accession>
<dbReference type="Pfam" id="PF00072">
    <property type="entry name" value="Response_reg"/>
    <property type="match status" value="1"/>
</dbReference>
<evidence type="ECO:0000256" key="2">
    <source>
        <dbReference type="PROSITE-ProRule" id="PRU00169"/>
    </source>
</evidence>
<dbReference type="EMBL" id="BAAAJE010000031">
    <property type="protein sequence ID" value="GAA1164662.1"/>
    <property type="molecule type" value="Genomic_DNA"/>
</dbReference>
<dbReference type="CDD" id="cd00383">
    <property type="entry name" value="trans_reg_C"/>
    <property type="match status" value="1"/>
</dbReference>
<dbReference type="InterPro" id="IPR011006">
    <property type="entry name" value="CheY-like_superfamily"/>
</dbReference>
<keyword evidence="2" id="KW-0597">Phosphoprotein</keyword>
<dbReference type="InterPro" id="IPR039420">
    <property type="entry name" value="WalR-like"/>
</dbReference>
<dbReference type="Gene3D" id="3.40.50.2300">
    <property type="match status" value="1"/>
</dbReference>
<evidence type="ECO:0000256" key="3">
    <source>
        <dbReference type="PROSITE-ProRule" id="PRU01091"/>
    </source>
</evidence>
<dbReference type="PROSITE" id="PS50110">
    <property type="entry name" value="RESPONSE_REGULATORY"/>
    <property type="match status" value="1"/>
</dbReference>